<dbReference type="InterPro" id="IPR058627">
    <property type="entry name" value="MdtA-like_C"/>
</dbReference>
<dbReference type="Pfam" id="PF25876">
    <property type="entry name" value="HH_MFP_RND"/>
    <property type="match status" value="1"/>
</dbReference>
<comment type="similarity">
    <text evidence="2">Belongs to the membrane fusion protein (MFP) (TC 8.A.1) family.</text>
</comment>
<evidence type="ECO:0000313" key="10">
    <source>
        <dbReference type="Proteomes" id="UP000015527"/>
    </source>
</evidence>
<dbReference type="InterPro" id="IPR058625">
    <property type="entry name" value="MdtA-like_BSH"/>
</dbReference>
<dbReference type="eggNOG" id="COG0845">
    <property type="taxonomic scope" value="Bacteria"/>
</dbReference>
<dbReference type="GO" id="GO:0046677">
    <property type="term" value="P:response to antibiotic"/>
    <property type="evidence" value="ECO:0007669"/>
    <property type="project" value="TreeGrafter"/>
</dbReference>
<dbReference type="PROSITE" id="PS51257">
    <property type="entry name" value="PROKAR_LIPOPROTEIN"/>
    <property type="match status" value="1"/>
</dbReference>
<evidence type="ECO:0000256" key="3">
    <source>
        <dbReference type="SAM" id="MobiDB-lite"/>
    </source>
</evidence>
<accession>T0J2N6</accession>
<protein>
    <submittedName>
        <fullName evidence="9">Uncharacterized protein</fullName>
    </submittedName>
</protein>
<dbReference type="EMBL" id="ATHL01000040">
    <property type="protein sequence ID" value="EQB18375.1"/>
    <property type="molecule type" value="Genomic_DNA"/>
</dbReference>
<dbReference type="Pfam" id="PF25917">
    <property type="entry name" value="BSH_RND"/>
    <property type="match status" value="1"/>
</dbReference>
<feature type="region of interest" description="Disordered" evidence="3">
    <location>
        <begin position="378"/>
        <end position="412"/>
    </location>
</feature>
<keyword evidence="10" id="KW-1185">Reference proteome</keyword>
<dbReference type="InterPro" id="IPR006143">
    <property type="entry name" value="RND_pump_MFP"/>
</dbReference>
<gene>
    <name evidence="9" type="ORF">L284_04855</name>
</gene>
<dbReference type="PANTHER" id="PTHR30158:SF3">
    <property type="entry name" value="MULTIDRUG EFFLUX PUMP SUBUNIT ACRA-RELATED"/>
    <property type="match status" value="1"/>
</dbReference>
<sequence length="412" mass="42632">MKITSSSIAAASLLFPSLRQAGVAVLSVTLLAACSGGDKKDDKRGAAQVGFIVVQPSAVPLAVTLSGRTVAFETSEVRPQVTGVIVKRLFTEGSLVRAGQPLYQIDPSLYRAAVNQASADLASARATAEAASAKAQRFKPLADMEAVARQDYIDALAASRSAKASIAQNAATLDTARINLRFTTVPAPITGRIGRSLSTVGALASASQADPLAVIQRMDPIFVDMQQSATDITALRRKLAAGGVTPGSTQVHLRFDDGSQYASPGTVQFSDVTVDQGTGTVTLRARFPNPDGLLLPGMFVTAVFDQATDPSAFLVPQNAVQRDFDGTAFVMVVGGDNKAVRRKVTADRTQGVHTVVTSGLRKGDKVIVQGLNGLKQGAPIKPVAASSPQTVAPPSGKPGSGDSAGQPAAKDR</sequence>
<feature type="domain" description="Multidrug resistance protein MdtA-like barrel-sandwich hybrid" evidence="6">
    <location>
        <begin position="74"/>
        <end position="216"/>
    </location>
</feature>
<dbReference type="Gene3D" id="1.10.287.470">
    <property type="entry name" value="Helix hairpin bin"/>
    <property type="match status" value="1"/>
</dbReference>
<dbReference type="Gene3D" id="2.40.420.20">
    <property type="match status" value="1"/>
</dbReference>
<dbReference type="PANTHER" id="PTHR30158">
    <property type="entry name" value="ACRA/E-RELATED COMPONENT OF DRUG EFFLUX TRANSPORTER"/>
    <property type="match status" value="1"/>
</dbReference>
<dbReference type="SUPFAM" id="SSF111369">
    <property type="entry name" value="HlyD-like secretion proteins"/>
    <property type="match status" value="1"/>
</dbReference>
<evidence type="ECO:0000259" key="8">
    <source>
        <dbReference type="Pfam" id="PF25967"/>
    </source>
</evidence>
<evidence type="ECO:0000256" key="1">
    <source>
        <dbReference type="ARBA" id="ARBA00004196"/>
    </source>
</evidence>
<evidence type="ECO:0000259" key="7">
    <source>
        <dbReference type="Pfam" id="PF25944"/>
    </source>
</evidence>
<evidence type="ECO:0000313" key="9">
    <source>
        <dbReference type="EMBL" id="EQB18375.1"/>
    </source>
</evidence>
<comment type="subcellular location">
    <subcellularLocation>
        <location evidence="1">Cell envelope</location>
    </subcellularLocation>
</comment>
<dbReference type="FunFam" id="2.40.420.20:FF:000001">
    <property type="entry name" value="Efflux RND transporter periplasmic adaptor subunit"/>
    <property type="match status" value="1"/>
</dbReference>
<organism evidence="9 10">
    <name type="scientific">Novosphingobium lindaniclasticum LE124</name>
    <dbReference type="NCBI Taxonomy" id="1096930"/>
    <lineage>
        <taxon>Bacteria</taxon>
        <taxon>Pseudomonadati</taxon>
        <taxon>Pseudomonadota</taxon>
        <taxon>Alphaproteobacteria</taxon>
        <taxon>Sphingomonadales</taxon>
        <taxon>Sphingomonadaceae</taxon>
        <taxon>Novosphingobium</taxon>
    </lineage>
</organism>
<dbReference type="AlphaFoldDB" id="T0J2N6"/>
<dbReference type="Gene3D" id="2.40.50.100">
    <property type="match status" value="1"/>
</dbReference>
<feature type="domain" description="Multidrug resistance protein MdtA-like C-terminal permuted SH3" evidence="8">
    <location>
        <begin position="312"/>
        <end position="371"/>
    </location>
</feature>
<dbReference type="PATRIC" id="fig|1096930.3.peg.954"/>
<dbReference type="NCBIfam" id="TIGR01730">
    <property type="entry name" value="RND_mfp"/>
    <property type="match status" value="1"/>
</dbReference>
<feature type="domain" description="Multidrug resistance protein MdtA-like alpha-helical hairpin" evidence="5">
    <location>
        <begin position="114"/>
        <end position="183"/>
    </location>
</feature>
<dbReference type="GO" id="GO:0022857">
    <property type="term" value="F:transmembrane transporter activity"/>
    <property type="evidence" value="ECO:0007669"/>
    <property type="project" value="InterPro"/>
</dbReference>
<dbReference type="Pfam" id="PF25944">
    <property type="entry name" value="Beta-barrel_RND"/>
    <property type="match status" value="1"/>
</dbReference>
<dbReference type="InterPro" id="IPR058624">
    <property type="entry name" value="MdtA-like_HH"/>
</dbReference>
<evidence type="ECO:0000259" key="6">
    <source>
        <dbReference type="Pfam" id="PF25917"/>
    </source>
</evidence>
<evidence type="ECO:0000259" key="5">
    <source>
        <dbReference type="Pfam" id="PF25876"/>
    </source>
</evidence>
<reference evidence="9 10" key="1">
    <citation type="journal article" date="2013" name="Genome Announc.">
        <title>Genome Sequence of Novosphingobium lindaniclasticum LE124T, Isolated from a Hexachlorocyclohexane Dumpsite.</title>
        <authorList>
            <person name="Saxena A."/>
            <person name="Nayyar N."/>
            <person name="Sangwan N."/>
            <person name="Kumari R."/>
            <person name="Khurana J.P."/>
            <person name="Lal R."/>
        </authorList>
    </citation>
    <scope>NUCLEOTIDE SEQUENCE [LARGE SCALE GENOMIC DNA]</scope>
    <source>
        <strain evidence="9 10">LE124</strain>
    </source>
</reference>
<dbReference type="Pfam" id="PF25967">
    <property type="entry name" value="RND-MFP_C"/>
    <property type="match status" value="1"/>
</dbReference>
<feature type="domain" description="Multidrug resistance protein MdtA-like beta-barrel" evidence="7">
    <location>
        <begin position="220"/>
        <end position="305"/>
    </location>
</feature>
<proteinExistence type="inferred from homology"/>
<comment type="caution">
    <text evidence="9">The sequence shown here is derived from an EMBL/GenBank/DDBJ whole genome shotgun (WGS) entry which is preliminary data.</text>
</comment>
<evidence type="ECO:0000256" key="4">
    <source>
        <dbReference type="SAM" id="SignalP"/>
    </source>
</evidence>
<feature type="chain" id="PRO_5004577808" evidence="4">
    <location>
        <begin position="22"/>
        <end position="412"/>
    </location>
</feature>
<evidence type="ECO:0000256" key="2">
    <source>
        <dbReference type="ARBA" id="ARBA00009477"/>
    </source>
</evidence>
<dbReference type="Proteomes" id="UP000015527">
    <property type="component" value="Unassembled WGS sequence"/>
</dbReference>
<feature type="signal peptide" evidence="4">
    <location>
        <begin position="1"/>
        <end position="21"/>
    </location>
</feature>
<dbReference type="InterPro" id="IPR058626">
    <property type="entry name" value="MdtA-like_b-barrel"/>
</dbReference>
<dbReference type="Gene3D" id="2.40.30.170">
    <property type="match status" value="1"/>
</dbReference>
<name>T0J2N6_9SPHN</name>
<dbReference type="GO" id="GO:0005886">
    <property type="term" value="C:plasma membrane"/>
    <property type="evidence" value="ECO:0007669"/>
    <property type="project" value="UniProtKB-SubCell"/>
</dbReference>
<keyword evidence="4" id="KW-0732">Signal</keyword>